<dbReference type="GO" id="GO:0015888">
    <property type="term" value="P:thiamine transport"/>
    <property type="evidence" value="ECO:0007669"/>
    <property type="project" value="InterPro"/>
</dbReference>
<dbReference type="GO" id="GO:0030976">
    <property type="term" value="F:thiamine pyrophosphate binding"/>
    <property type="evidence" value="ECO:0007669"/>
    <property type="project" value="TreeGrafter"/>
</dbReference>
<dbReference type="Pfam" id="PF13343">
    <property type="entry name" value="SBP_bac_6"/>
    <property type="match status" value="1"/>
</dbReference>
<feature type="chain" id="PRO_5017681124" evidence="3">
    <location>
        <begin position="40"/>
        <end position="395"/>
    </location>
</feature>
<name>A0A3D1JGN1_9CHLR</name>
<dbReference type="AlphaFoldDB" id="A0A3D1JGN1"/>
<dbReference type="NCBIfam" id="TIGR01254">
    <property type="entry name" value="sfuA"/>
    <property type="match status" value="1"/>
</dbReference>
<dbReference type="GO" id="GO:0030975">
    <property type="term" value="F:thiamine binding"/>
    <property type="evidence" value="ECO:0007669"/>
    <property type="project" value="InterPro"/>
</dbReference>
<dbReference type="STRING" id="229919.GCA_001050195_02177"/>
<evidence type="ECO:0000313" key="5">
    <source>
        <dbReference type="Proteomes" id="UP000264141"/>
    </source>
</evidence>
<dbReference type="Gene3D" id="3.40.190.10">
    <property type="entry name" value="Periplasmic binding protein-like II"/>
    <property type="match status" value="2"/>
</dbReference>
<evidence type="ECO:0000313" key="4">
    <source>
        <dbReference type="EMBL" id="HCE16908.1"/>
    </source>
</evidence>
<evidence type="ECO:0000256" key="3">
    <source>
        <dbReference type="SAM" id="SignalP"/>
    </source>
</evidence>
<accession>A0A3D1JGN1</accession>
<dbReference type="InterPro" id="IPR005948">
    <property type="entry name" value="ThiB-like"/>
</dbReference>
<dbReference type="PANTHER" id="PTHR30006:SF2">
    <property type="entry name" value="ABC TRANSPORTER SUBSTRATE-BINDING PROTEIN"/>
    <property type="match status" value="1"/>
</dbReference>
<gene>
    <name evidence="4" type="ORF">DEQ80_03520</name>
</gene>
<protein>
    <submittedName>
        <fullName evidence="4">Thiamine ABC transporter substrate-binding protein</fullName>
    </submittedName>
</protein>
<dbReference type="Proteomes" id="UP000264141">
    <property type="component" value="Unassembled WGS sequence"/>
</dbReference>
<feature type="signal peptide" evidence="3">
    <location>
        <begin position="1"/>
        <end position="39"/>
    </location>
</feature>
<sequence>MNPLFVSKIHPTRATRRSPRSGWMILALIFILLSACAPAAPTTAVPASTSISPTPTAVPFSTATPPEPTPAEPVELVVMTHDSFAVTESLIREFEQTHNARITFLKSGDTGSALNRAILTKESPQADVFYGVDNTFLSRALDEGIFEPYDSPKLTQIPDQFKLDASHRALPVDYGDVCINYDKTYFASKGLAVPQSLEDLTRPEYHGLLVVENPATSSPGLAFLLATVAHFGEGTYLDYWASLRNNGLVVVNDWETAYYTNFSASSGKGPQPMVVSYASSPAAEVIFAESPLSEAPTASILAPDTCFRQIEFVGILKGTAKRALAEQFVDFMLDVPFQEDIPLQMFVYPVNSQAKLPEEFLKYAQVPEKPASLDPALIASKREEWLKAWNETVLR</sequence>
<reference evidence="4 5" key="1">
    <citation type="journal article" date="2018" name="Nat. Biotechnol.">
        <title>A standardized bacterial taxonomy based on genome phylogeny substantially revises the tree of life.</title>
        <authorList>
            <person name="Parks D.H."/>
            <person name="Chuvochina M."/>
            <person name="Waite D.W."/>
            <person name="Rinke C."/>
            <person name="Skarshewski A."/>
            <person name="Chaumeil P.A."/>
            <person name="Hugenholtz P."/>
        </authorList>
    </citation>
    <scope>NUCLEOTIDE SEQUENCE [LARGE SCALE GENOMIC DNA]</scope>
    <source>
        <strain evidence="4">UBA8781</strain>
    </source>
</reference>
<dbReference type="OrthoDB" id="9769319at2"/>
<feature type="compositionally biased region" description="Low complexity" evidence="2">
    <location>
        <begin position="44"/>
        <end position="64"/>
    </location>
</feature>
<dbReference type="SUPFAM" id="SSF53850">
    <property type="entry name" value="Periplasmic binding protein-like II"/>
    <property type="match status" value="1"/>
</dbReference>
<dbReference type="PANTHER" id="PTHR30006">
    <property type="entry name" value="THIAMINE-BINDING PERIPLASMIC PROTEIN-RELATED"/>
    <property type="match status" value="1"/>
</dbReference>
<organism evidence="4 5">
    <name type="scientific">Anaerolinea thermolimosa</name>
    <dbReference type="NCBI Taxonomy" id="229919"/>
    <lineage>
        <taxon>Bacteria</taxon>
        <taxon>Bacillati</taxon>
        <taxon>Chloroflexota</taxon>
        <taxon>Anaerolineae</taxon>
        <taxon>Anaerolineales</taxon>
        <taxon>Anaerolineaceae</taxon>
        <taxon>Anaerolinea</taxon>
    </lineage>
</organism>
<feature type="region of interest" description="Disordered" evidence="2">
    <location>
        <begin position="44"/>
        <end position="71"/>
    </location>
</feature>
<dbReference type="GO" id="GO:0030288">
    <property type="term" value="C:outer membrane-bounded periplasmic space"/>
    <property type="evidence" value="ECO:0007669"/>
    <property type="project" value="TreeGrafter"/>
</dbReference>
<proteinExistence type="predicted"/>
<comment type="caution">
    <text evidence="4">The sequence shown here is derived from an EMBL/GenBank/DDBJ whole genome shotgun (WGS) entry which is preliminary data.</text>
</comment>
<evidence type="ECO:0000256" key="2">
    <source>
        <dbReference type="SAM" id="MobiDB-lite"/>
    </source>
</evidence>
<evidence type="ECO:0000256" key="1">
    <source>
        <dbReference type="ARBA" id="ARBA00022729"/>
    </source>
</evidence>
<dbReference type="EMBL" id="DPBP01000017">
    <property type="protein sequence ID" value="HCE16908.1"/>
    <property type="molecule type" value="Genomic_DNA"/>
</dbReference>
<dbReference type="CDD" id="cd13545">
    <property type="entry name" value="PBP2_TbpA"/>
    <property type="match status" value="1"/>
</dbReference>
<keyword evidence="1 3" id="KW-0732">Signal</keyword>